<keyword evidence="1" id="KW-0175">Coiled coil</keyword>
<feature type="compositionally biased region" description="Low complexity" evidence="2">
    <location>
        <begin position="141"/>
        <end position="164"/>
    </location>
</feature>
<accession>A0A072UN75</accession>
<feature type="compositionally biased region" description="Basic residues" evidence="2">
    <location>
        <begin position="93"/>
        <end position="102"/>
    </location>
</feature>
<feature type="compositionally biased region" description="Acidic residues" evidence="2">
    <location>
        <begin position="115"/>
        <end position="125"/>
    </location>
</feature>
<evidence type="ECO:0000313" key="4">
    <source>
        <dbReference type="EnsemblPlants" id="KEH27300"/>
    </source>
</evidence>
<protein>
    <recommendedName>
        <fullName evidence="6">UVR domain-containing protein</fullName>
    </recommendedName>
</protein>
<dbReference type="eggNOG" id="ENOG502QTJ3">
    <property type="taxonomic scope" value="Eukaryota"/>
</dbReference>
<feature type="coiled-coil region" evidence="1">
    <location>
        <begin position="594"/>
        <end position="628"/>
    </location>
</feature>
<gene>
    <name evidence="4" type="primary">25494459</name>
    <name evidence="3" type="ordered locus">MTR_5g004630</name>
</gene>
<reference evidence="4" key="3">
    <citation type="submission" date="2015-04" db="UniProtKB">
        <authorList>
            <consortium name="EnsemblPlants"/>
        </authorList>
    </citation>
    <scope>IDENTIFICATION</scope>
    <source>
        <strain evidence="4">cv. Jemalong A17</strain>
    </source>
</reference>
<sequence>MNMEGGGDMDSLFEGMVLFNPAGQIEEPAGKEKEEENQQLNQSDDAPAAASSSSALCSQPLDENIFSDLTLVVVDPIQNDHDLLQSQSSSSHQHQRRRKRSGLRIGYGRDRDTTVDVDVDVDLDVDPSPSPPPPPPPPHIPDSLVSTVTQQPSSDVAPAVSVSATELKNESRDASHDEEETFRKIRETIHEKLSHARQLLNSASSARKDAIRSRRKAFQNANLASLKYMELENQLEQACEAEDFETAEMVSQHLSASEKDKQICTESLRQADAFIDALDLKLQHALDSHIAAEEESATLLHHYATNAVNNADSAMKKATSLHSKEIEQWFSSSEALEVKKMELEIESHFISEAHTELNNNIEHSIEDDKKEKEILCKRKSVLMDELEKLLALVKQKEKEIADNDSDLKAVEHKINNVVSGFEEIQSTIEVKYGKLQSVLAQVKLETETLSLKKDKIDNLLVQEERMGAKLREFARVSEEEAKGYREIVKLRRSLMSSILKSGEDKLRLTNNEEKLSGEVKLFQQEVSAARGSLQELSSRKSSIQQDIASFKQRIIFIDKRVPELEAEKKVATAARNFKEAARIASEAKSLCVEKENIQMGMDTATSNLQKLEEEIKGTLDKLQETEGMILLKEKELAMARYQKLLLTAATARAEKAAAQEMGDVEEANLLLAEAEAADCEAERIRSTYNFKAEDISNLRKDLISMDLVSILDKKQLEKLVVTSSI</sequence>
<reference evidence="3 5" key="1">
    <citation type="journal article" date="2011" name="Nature">
        <title>The Medicago genome provides insight into the evolution of rhizobial symbioses.</title>
        <authorList>
            <person name="Young N.D."/>
            <person name="Debelle F."/>
            <person name="Oldroyd G.E."/>
            <person name="Geurts R."/>
            <person name="Cannon S.B."/>
            <person name="Udvardi M.K."/>
            <person name="Benedito V.A."/>
            <person name="Mayer K.F."/>
            <person name="Gouzy J."/>
            <person name="Schoof H."/>
            <person name="Van de Peer Y."/>
            <person name="Proost S."/>
            <person name="Cook D.R."/>
            <person name="Meyers B.C."/>
            <person name="Spannagl M."/>
            <person name="Cheung F."/>
            <person name="De Mita S."/>
            <person name="Krishnakumar V."/>
            <person name="Gundlach H."/>
            <person name="Zhou S."/>
            <person name="Mudge J."/>
            <person name="Bharti A.K."/>
            <person name="Murray J.D."/>
            <person name="Naoumkina M.A."/>
            <person name="Rosen B."/>
            <person name="Silverstein K.A."/>
            <person name="Tang H."/>
            <person name="Rombauts S."/>
            <person name="Zhao P.X."/>
            <person name="Zhou P."/>
            <person name="Barbe V."/>
            <person name="Bardou P."/>
            <person name="Bechner M."/>
            <person name="Bellec A."/>
            <person name="Berger A."/>
            <person name="Berges H."/>
            <person name="Bidwell S."/>
            <person name="Bisseling T."/>
            <person name="Choisne N."/>
            <person name="Couloux A."/>
            <person name="Denny R."/>
            <person name="Deshpande S."/>
            <person name="Dai X."/>
            <person name="Doyle J.J."/>
            <person name="Dudez A.M."/>
            <person name="Farmer A.D."/>
            <person name="Fouteau S."/>
            <person name="Franken C."/>
            <person name="Gibelin C."/>
            <person name="Gish J."/>
            <person name="Goldstein S."/>
            <person name="Gonzalez A.J."/>
            <person name="Green P.J."/>
            <person name="Hallab A."/>
            <person name="Hartog M."/>
            <person name="Hua A."/>
            <person name="Humphray S.J."/>
            <person name="Jeong D.H."/>
            <person name="Jing Y."/>
            <person name="Jocker A."/>
            <person name="Kenton S.M."/>
            <person name="Kim D.J."/>
            <person name="Klee K."/>
            <person name="Lai H."/>
            <person name="Lang C."/>
            <person name="Lin S."/>
            <person name="Macmil S.L."/>
            <person name="Magdelenat G."/>
            <person name="Matthews L."/>
            <person name="McCorrison J."/>
            <person name="Monaghan E.L."/>
            <person name="Mun J.H."/>
            <person name="Najar F.Z."/>
            <person name="Nicholson C."/>
            <person name="Noirot C."/>
            <person name="O'Bleness M."/>
            <person name="Paule C.R."/>
            <person name="Poulain J."/>
            <person name="Prion F."/>
            <person name="Qin B."/>
            <person name="Qu C."/>
            <person name="Retzel E.F."/>
            <person name="Riddle C."/>
            <person name="Sallet E."/>
            <person name="Samain S."/>
            <person name="Samson N."/>
            <person name="Sanders I."/>
            <person name="Saurat O."/>
            <person name="Scarpelli C."/>
            <person name="Schiex T."/>
            <person name="Segurens B."/>
            <person name="Severin A.J."/>
            <person name="Sherrier D.J."/>
            <person name="Shi R."/>
            <person name="Sims S."/>
            <person name="Singer S.R."/>
            <person name="Sinharoy S."/>
            <person name="Sterck L."/>
            <person name="Viollet A."/>
            <person name="Wang B.B."/>
            <person name="Wang K."/>
            <person name="Wang M."/>
            <person name="Wang X."/>
            <person name="Warfsmann J."/>
            <person name="Weissenbach J."/>
            <person name="White D.D."/>
            <person name="White J.D."/>
            <person name="Wiley G.B."/>
            <person name="Wincker P."/>
            <person name="Xing Y."/>
            <person name="Yang L."/>
            <person name="Yao Z."/>
            <person name="Ying F."/>
            <person name="Zhai J."/>
            <person name="Zhou L."/>
            <person name="Zuber A."/>
            <person name="Denarie J."/>
            <person name="Dixon R.A."/>
            <person name="May G.D."/>
            <person name="Schwartz D.C."/>
            <person name="Rogers J."/>
            <person name="Quetier F."/>
            <person name="Town C.D."/>
            <person name="Roe B.A."/>
        </authorList>
    </citation>
    <scope>NUCLEOTIDE SEQUENCE [LARGE SCALE GENOMIC DNA]</scope>
    <source>
        <strain evidence="3">A17</strain>
        <strain evidence="4 5">cv. Jemalong A17</strain>
    </source>
</reference>
<evidence type="ECO:0000313" key="3">
    <source>
        <dbReference type="EMBL" id="KEH27300.1"/>
    </source>
</evidence>
<evidence type="ECO:0000256" key="2">
    <source>
        <dbReference type="SAM" id="MobiDB-lite"/>
    </source>
</evidence>
<dbReference type="KEGG" id="mtr:25494459"/>
<dbReference type="PaxDb" id="3880-AES83163"/>
<dbReference type="EnsemblPlants" id="KEH27300">
    <property type="protein sequence ID" value="KEH27300"/>
    <property type="gene ID" value="MTR_5g004630"/>
</dbReference>
<dbReference type="HOGENOM" id="CLU_020281_0_0_1"/>
<feature type="coiled-coil region" evidence="1">
    <location>
        <begin position="379"/>
        <end position="413"/>
    </location>
</feature>
<feature type="region of interest" description="Disordered" evidence="2">
    <location>
        <begin position="1"/>
        <end position="55"/>
    </location>
</feature>
<reference evidence="3 5" key="2">
    <citation type="journal article" date="2014" name="BMC Genomics">
        <title>An improved genome release (version Mt4.0) for the model legume Medicago truncatula.</title>
        <authorList>
            <person name="Tang H."/>
            <person name="Krishnakumar V."/>
            <person name="Bidwell S."/>
            <person name="Rosen B."/>
            <person name="Chan A."/>
            <person name="Zhou S."/>
            <person name="Gentzbittel L."/>
            <person name="Childs K.L."/>
            <person name="Yandell M."/>
            <person name="Gundlach H."/>
            <person name="Mayer K.F."/>
            <person name="Schwartz D.C."/>
            <person name="Town C.D."/>
        </authorList>
    </citation>
    <scope>GENOME REANNOTATION</scope>
    <source>
        <strain evidence="3">A17</strain>
        <strain evidence="4 5">cv. Jemalong A17</strain>
    </source>
</reference>
<feature type="compositionally biased region" description="Pro residues" evidence="2">
    <location>
        <begin position="128"/>
        <end position="140"/>
    </location>
</feature>
<dbReference type="PANTHER" id="PTHR38394:SF1">
    <property type="entry name" value="NEUROFILAMENT LIGHT PROTEIN"/>
    <property type="match status" value="1"/>
</dbReference>
<organism evidence="3 5">
    <name type="scientific">Medicago truncatula</name>
    <name type="common">Barrel medic</name>
    <name type="synonym">Medicago tribuloides</name>
    <dbReference type="NCBI Taxonomy" id="3880"/>
    <lineage>
        <taxon>Eukaryota</taxon>
        <taxon>Viridiplantae</taxon>
        <taxon>Streptophyta</taxon>
        <taxon>Embryophyta</taxon>
        <taxon>Tracheophyta</taxon>
        <taxon>Spermatophyta</taxon>
        <taxon>Magnoliopsida</taxon>
        <taxon>eudicotyledons</taxon>
        <taxon>Gunneridae</taxon>
        <taxon>Pentapetalae</taxon>
        <taxon>rosids</taxon>
        <taxon>fabids</taxon>
        <taxon>Fabales</taxon>
        <taxon>Fabaceae</taxon>
        <taxon>Papilionoideae</taxon>
        <taxon>50 kb inversion clade</taxon>
        <taxon>NPAAA clade</taxon>
        <taxon>Hologalegina</taxon>
        <taxon>IRL clade</taxon>
        <taxon>Trifolieae</taxon>
        <taxon>Medicago</taxon>
    </lineage>
</organism>
<evidence type="ECO:0000256" key="1">
    <source>
        <dbReference type="SAM" id="Coils"/>
    </source>
</evidence>
<feature type="compositionally biased region" description="Low complexity" evidence="2">
    <location>
        <begin position="43"/>
        <end position="55"/>
    </location>
</feature>
<dbReference type="OrthoDB" id="1301563at2759"/>
<keyword evidence="5" id="KW-1185">Reference proteome</keyword>
<dbReference type="Proteomes" id="UP000002051">
    <property type="component" value="Chromosome 5"/>
</dbReference>
<dbReference type="EMBL" id="CM001221">
    <property type="protein sequence ID" value="KEH27300.1"/>
    <property type="molecule type" value="Genomic_DNA"/>
</dbReference>
<evidence type="ECO:0000313" key="5">
    <source>
        <dbReference type="Proteomes" id="UP000002051"/>
    </source>
</evidence>
<dbReference type="STRING" id="3880.A0A072UN75"/>
<feature type="compositionally biased region" description="Basic and acidic residues" evidence="2">
    <location>
        <begin position="167"/>
        <end position="179"/>
    </location>
</feature>
<feature type="region of interest" description="Disordered" evidence="2">
    <location>
        <begin position="84"/>
        <end position="179"/>
    </location>
</feature>
<dbReference type="AlphaFoldDB" id="A0A072UN75"/>
<proteinExistence type="predicted"/>
<dbReference type="PANTHER" id="PTHR38394">
    <property type="entry name" value="NEUROFILAMENT LIGHT PROTEIN"/>
    <property type="match status" value="1"/>
</dbReference>
<name>A0A072UN75_MEDTR</name>
<feature type="coiled-coil region" evidence="1">
    <location>
        <begin position="221"/>
        <end position="248"/>
    </location>
</feature>
<evidence type="ECO:0008006" key="6">
    <source>
        <dbReference type="Google" id="ProtNLM"/>
    </source>
</evidence>